<accession>A0A2A6M5P0</accession>
<protein>
    <submittedName>
        <fullName evidence="1">Uncharacterized protein</fullName>
    </submittedName>
</protein>
<comment type="caution">
    <text evidence="1">The sequence shown here is derived from an EMBL/GenBank/DDBJ whole genome shotgun (WGS) entry which is preliminary data.</text>
</comment>
<dbReference type="RefSeq" id="WP_097586384.1">
    <property type="nucleotide sequence ID" value="NZ_NWTC01000001.1"/>
</dbReference>
<proteinExistence type="predicted"/>
<sequence length="165" mass="18503">MAFVAYHQREIRSAVTPLLSSFVRATILGRWVAVRGTAWIEPYAVELVDVAGNSELRGYDLHIFPFDDDPQSGGETSFTDEGNEKMLSVLMGVTEKTVRFDEVAKRETRPKGWPTGLFWFSDDQRACFAYEAIGQLAFAETPYARLAEDWRSASRSSSSVEGPRP</sequence>
<name>A0A2A6M5P0_RHIFR</name>
<dbReference type="AlphaFoldDB" id="A0A2A6M5P0"/>
<dbReference type="EMBL" id="NWTC01000001">
    <property type="protein sequence ID" value="PDT50163.1"/>
    <property type="molecule type" value="Genomic_DNA"/>
</dbReference>
<gene>
    <name evidence="1" type="ORF">CO661_00405</name>
</gene>
<reference evidence="1 2" key="1">
    <citation type="submission" date="2017-09" db="EMBL/GenBank/DDBJ databases">
        <title>Comparative genomics of rhizobia isolated from Phaseolus vulgaris in China.</title>
        <authorList>
            <person name="Tong W."/>
        </authorList>
    </citation>
    <scope>NUCLEOTIDE SEQUENCE [LARGE SCALE GENOMIC DNA]</scope>
    <source>
        <strain evidence="1 2">PCH1</strain>
    </source>
</reference>
<evidence type="ECO:0000313" key="2">
    <source>
        <dbReference type="Proteomes" id="UP000220353"/>
    </source>
</evidence>
<evidence type="ECO:0000313" key="1">
    <source>
        <dbReference type="EMBL" id="PDT50163.1"/>
    </source>
</evidence>
<organism evidence="1 2">
    <name type="scientific">Rhizobium fredii</name>
    <name type="common">Sinorhizobium fredii</name>
    <dbReference type="NCBI Taxonomy" id="380"/>
    <lineage>
        <taxon>Bacteria</taxon>
        <taxon>Pseudomonadati</taxon>
        <taxon>Pseudomonadota</taxon>
        <taxon>Alphaproteobacteria</taxon>
        <taxon>Hyphomicrobiales</taxon>
        <taxon>Rhizobiaceae</taxon>
        <taxon>Sinorhizobium/Ensifer group</taxon>
        <taxon>Sinorhizobium</taxon>
    </lineage>
</organism>
<dbReference type="Proteomes" id="UP000220353">
    <property type="component" value="Unassembled WGS sequence"/>
</dbReference>